<dbReference type="EMBL" id="PCDP01000001">
    <property type="protein sequence ID" value="PZM17141.1"/>
    <property type="molecule type" value="Genomic_DNA"/>
</dbReference>
<dbReference type="OrthoDB" id="8365251at2"/>
<dbReference type="Proteomes" id="UP000248925">
    <property type="component" value="Unassembled WGS sequence"/>
</dbReference>
<dbReference type="RefSeq" id="WP_111158468.1">
    <property type="nucleotide sequence ID" value="NZ_PCDP01000001.1"/>
</dbReference>
<keyword evidence="4" id="KW-1185">Reference proteome</keyword>
<keyword evidence="2" id="KW-0472">Membrane</keyword>
<keyword evidence="2" id="KW-0812">Transmembrane</keyword>
<feature type="transmembrane region" description="Helical" evidence="2">
    <location>
        <begin position="117"/>
        <end position="136"/>
    </location>
</feature>
<keyword evidence="2" id="KW-1133">Transmembrane helix</keyword>
<reference evidence="3 4" key="1">
    <citation type="journal article" date="2018" name="Sci. Rep.">
        <title>Rhizobium tumorigenes sp. nov., a novel plant tumorigenic bacterium isolated from cane gall tumors on thornless blackberry.</title>
        <authorList>
            <person name="Kuzmanovi N."/>
            <person name="Smalla K."/>
            <person name="Gronow S."/>
            <person name="PuBawska J."/>
        </authorList>
    </citation>
    <scope>NUCLEOTIDE SEQUENCE [LARGE SCALE GENOMIC DNA]</scope>
    <source>
        <strain evidence="3 4">CCBAU 85046</strain>
    </source>
</reference>
<gene>
    <name evidence="3" type="ORF">CPY51_02610</name>
</gene>
<dbReference type="InterPro" id="IPR008523">
    <property type="entry name" value="DUF805"/>
</dbReference>
<comment type="caution">
    <text evidence="3">The sequence shown here is derived from an EMBL/GenBank/DDBJ whole genome shotgun (WGS) entry which is preliminary data.</text>
</comment>
<evidence type="ECO:0008006" key="5">
    <source>
        <dbReference type="Google" id="ProtNLM"/>
    </source>
</evidence>
<feature type="compositionally biased region" description="Pro residues" evidence="1">
    <location>
        <begin position="159"/>
        <end position="168"/>
    </location>
</feature>
<organism evidence="3 4">
    <name type="scientific">Rhizobium tubonense</name>
    <dbReference type="NCBI Taxonomy" id="484088"/>
    <lineage>
        <taxon>Bacteria</taxon>
        <taxon>Pseudomonadati</taxon>
        <taxon>Pseudomonadota</taxon>
        <taxon>Alphaproteobacteria</taxon>
        <taxon>Hyphomicrobiales</taxon>
        <taxon>Rhizobiaceae</taxon>
        <taxon>Rhizobium/Agrobacterium group</taxon>
        <taxon>Rhizobium</taxon>
    </lineage>
</organism>
<feature type="transmembrane region" description="Helical" evidence="2">
    <location>
        <begin position="86"/>
        <end position="105"/>
    </location>
</feature>
<protein>
    <recommendedName>
        <fullName evidence="5">DUF805 domain-containing protein</fullName>
    </recommendedName>
</protein>
<dbReference type="GO" id="GO:0016020">
    <property type="term" value="C:membrane"/>
    <property type="evidence" value="ECO:0007669"/>
    <property type="project" value="InterPro"/>
</dbReference>
<feature type="transmembrane region" description="Helical" evidence="2">
    <location>
        <begin position="53"/>
        <end position="74"/>
    </location>
</feature>
<name>A0A2W4D118_9HYPH</name>
<evidence type="ECO:0000256" key="1">
    <source>
        <dbReference type="SAM" id="MobiDB-lite"/>
    </source>
</evidence>
<evidence type="ECO:0000313" key="4">
    <source>
        <dbReference type="Proteomes" id="UP000248925"/>
    </source>
</evidence>
<evidence type="ECO:0000313" key="3">
    <source>
        <dbReference type="EMBL" id="PZM17141.1"/>
    </source>
</evidence>
<sequence length="188" mass="21021">MTMLWFFFGFNMRLGRLHYFLSCIGLGVVMTAIIFAMVSFAFRNASPGTEPSISAFLIPALFLIPLVLWVTVSLQSMRIRDIGWNPAYVVPAWLLISGIDAYVAFKIPEWSIGKEHTQTVVGGLVNLFLTLALMFWPGKGYDDETPDFSEPRRLRSEPYTPPPAPPRAAAPAIRRDPSGKPRFGQRGL</sequence>
<feature type="region of interest" description="Disordered" evidence="1">
    <location>
        <begin position="144"/>
        <end position="188"/>
    </location>
</feature>
<feature type="transmembrane region" description="Helical" evidence="2">
    <location>
        <begin position="20"/>
        <end position="41"/>
    </location>
</feature>
<dbReference type="Pfam" id="PF05656">
    <property type="entry name" value="DUF805"/>
    <property type="match status" value="1"/>
</dbReference>
<evidence type="ECO:0000256" key="2">
    <source>
        <dbReference type="SAM" id="Phobius"/>
    </source>
</evidence>
<accession>A0A2W4D118</accession>
<dbReference type="AlphaFoldDB" id="A0A2W4D118"/>
<proteinExistence type="predicted"/>